<comment type="pathway">
    <text evidence="1">Amino-acid biosynthesis; L-asparagine biosynthesis; L-asparagine from L-aspartate (L-Gln route): step 1/1.</text>
</comment>
<dbReference type="InterPro" id="IPR029055">
    <property type="entry name" value="Ntn_hydrolases_N"/>
</dbReference>
<evidence type="ECO:0000256" key="2">
    <source>
        <dbReference type="ARBA" id="ARBA00005752"/>
    </source>
</evidence>
<evidence type="ECO:0000256" key="7">
    <source>
        <dbReference type="ARBA" id="ARBA00048741"/>
    </source>
</evidence>
<evidence type="ECO:0000256" key="5">
    <source>
        <dbReference type="ARBA" id="ARBA00022840"/>
    </source>
</evidence>
<dbReference type="CDD" id="cd00712">
    <property type="entry name" value="AsnB"/>
    <property type="match status" value="1"/>
</dbReference>
<evidence type="ECO:0000256" key="4">
    <source>
        <dbReference type="ARBA" id="ARBA00022741"/>
    </source>
</evidence>
<gene>
    <name evidence="9" type="primary">asnB</name>
    <name evidence="9" type="ORF">J7I42_07825</name>
</gene>
<keyword evidence="10" id="KW-1185">Reference proteome</keyword>
<dbReference type="EC" id="6.3.5.4" evidence="3"/>
<sequence length="619" mass="70408">MCGIAGIFSFKQSVNLHQTIRLMTNAMAHRGPDSDGFYTNEIVALGHRRLSIIDLSTAANQPIADYTGRYQIIFNGEIYNFQEVKKMLPEYPFSTNSDTEVLLAAYSKWGPECLPLLKGMFAFAIWDTTERELFIARDRMGVKPVYYFTNENVFLFASEIRGILGSGIVERNADALAIREFLSYQSVGSGQSAIQNIVQLEAGSYITIRGNKVSINKYWEITGRPEIDFDFGDTAMVQKQVQLLLRNAVERRLISDVPLGAFLSGGIDSSVVVGLMAEVSSTPVNTFNVAFEEKEFDESEYARIISRKFNTNHNQVLLKPDVFLDELTNALDAMDTPSGDGINTYVVSKAIKQSGLTVALSGIGGDELFAGYPFFKQYLQVKKYQPIWQGTGWLRSIAGSFLGNTNKALRMKQLLKAPANSIRYFYPEFRRIITPSLLASLVRKNSNDLTSLEKELAGLPSSLEKFPLLSQVSIAEYTGYTQHTLLKDMDQFSMAVSLEAREPFFDHDLVEFVLAVPDHIKFPQYSKRLLVESVQGLLPDEIVHRKKQGFLFPWSIWMKNELRSFCETRLQRIAQRDFINGKDLLAYWQRFLNNDSTVRWMELWLFVILEYWMEKNSIH</sequence>
<dbReference type="Gene3D" id="3.40.50.620">
    <property type="entry name" value="HUPs"/>
    <property type="match status" value="1"/>
</dbReference>
<dbReference type="InterPro" id="IPR006426">
    <property type="entry name" value="Asn_synth_AEB"/>
</dbReference>
<dbReference type="PANTHER" id="PTHR43284">
    <property type="entry name" value="ASPARAGINE SYNTHETASE (GLUTAMINE-HYDROLYZING)"/>
    <property type="match status" value="1"/>
</dbReference>
<proteinExistence type="inferred from homology"/>
<evidence type="ECO:0000256" key="3">
    <source>
        <dbReference type="ARBA" id="ARBA00012737"/>
    </source>
</evidence>
<dbReference type="RefSeq" id="WP_209138216.1">
    <property type="nucleotide sequence ID" value="NZ_JAGHKO010000001.1"/>
</dbReference>
<dbReference type="InterPro" id="IPR017932">
    <property type="entry name" value="GATase_2_dom"/>
</dbReference>
<dbReference type="SUPFAM" id="SSF52402">
    <property type="entry name" value="Adenine nucleotide alpha hydrolases-like"/>
    <property type="match status" value="1"/>
</dbReference>
<dbReference type="InterPro" id="IPR001962">
    <property type="entry name" value="Asn_synthase"/>
</dbReference>
<keyword evidence="6" id="KW-0315">Glutamine amidotransferase</keyword>
<comment type="similarity">
    <text evidence="2">Belongs to the asparagine synthetase family.</text>
</comment>
<dbReference type="InterPro" id="IPR051786">
    <property type="entry name" value="ASN_synthetase/amidase"/>
</dbReference>
<organism evidence="9 10">
    <name type="scientific">Niastella soli</name>
    <dbReference type="NCBI Taxonomy" id="2821487"/>
    <lineage>
        <taxon>Bacteria</taxon>
        <taxon>Pseudomonadati</taxon>
        <taxon>Bacteroidota</taxon>
        <taxon>Chitinophagia</taxon>
        <taxon>Chitinophagales</taxon>
        <taxon>Chitinophagaceae</taxon>
        <taxon>Niastella</taxon>
    </lineage>
</organism>
<comment type="caution">
    <text evidence="9">The sequence shown here is derived from an EMBL/GenBank/DDBJ whole genome shotgun (WGS) entry which is preliminary data.</text>
</comment>
<evidence type="ECO:0000313" key="10">
    <source>
        <dbReference type="Proteomes" id="UP000677244"/>
    </source>
</evidence>
<dbReference type="InterPro" id="IPR014729">
    <property type="entry name" value="Rossmann-like_a/b/a_fold"/>
</dbReference>
<dbReference type="Proteomes" id="UP000677244">
    <property type="component" value="Unassembled WGS sequence"/>
</dbReference>
<comment type="catalytic activity">
    <reaction evidence="7">
        <text>L-aspartate + L-glutamine + ATP + H2O = L-asparagine + L-glutamate + AMP + diphosphate + H(+)</text>
        <dbReference type="Rhea" id="RHEA:12228"/>
        <dbReference type="ChEBI" id="CHEBI:15377"/>
        <dbReference type="ChEBI" id="CHEBI:15378"/>
        <dbReference type="ChEBI" id="CHEBI:29985"/>
        <dbReference type="ChEBI" id="CHEBI:29991"/>
        <dbReference type="ChEBI" id="CHEBI:30616"/>
        <dbReference type="ChEBI" id="CHEBI:33019"/>
        <dbReference type="ChEBI" id="CHEBI:58048"/>
        <dbReference type="ChEBI" id="CHEBI:58359"/>
        <dbReference type="ChEBI" id="CHEBI:456215"/>
        <dbReference type="EC" id="6.3.5.4"/>
    </reaction>
</comment>
<dbReference type="Pfam" id="PF00733">
    <property type="entry name" value="Asn_synthase"/>
    <property type="match status" value="1"/>
</dbReference>
<dbReference type="SUPFAM" id="SSF56235">
    <property type="entry name" value="N-terminal nucleophile aminohydrolases (Ntn hydrolases)"/>
    <property type="match status" value="1"/>
</dbReference>
<dbReference type="InterPro" id="IPR033738">
    <property type="entry name" value="AsnB_N"/>
</dbReference>
<keyword evidence="5" id="KW-0067">ATP-binding</keyword>
<dbReference type="Pfam" id="PF13522">
    <property type="entry name" value="GATase_6"/>
    <property type="match status" value="1"/>
</dbReference>
<keyword evidence="4" id="KW-0547">Nucleotide-binding</keyword>
<dbReference type="Gene3D" id="3.60.20.10">
    <property type="entry name" value="Glutamine Phosphoribosylpyrophosphate, subunit 1, domain 1"/>
    <property type="match status" value="1"/>
</dbReference>
<dbReference type="NCBIfam" id="TIGR01536">
    <property type="entry name" value="asn_synth_AEB"/>
    <property type="match status" value="1"/>
</dbReference>
<reference evidence="9 10" key="1">
    <citation type="submission" date="2021-03" db="EMBL/GenBank/DDBJ databases">
        <title>Assistant Professor.</title>
        <authorList>
            <person name="Huq M.A."/>
        </authorList>
    </citation>
    <scope>NUCLEOTIDE SEQUENCE [LARGE SCALE GENOMIC DNA]</scope>
    <source>
        <strain evidence="9 10">MAH-29</strain>
    </source>
</reference>
<evidence type="ECO:0000256" key="6">
    <source>
        <dbReference type="ARBA" id="ARBA00022962"/>
    </source>
</evidence>
<feature type="domain" description="Glutamine amidotransferase type-2" evidence="8">
    <location>
        <begin position="2"/>
        <end position="211"/>
    </location>
</feature>
<dbReference type="PIRSF" id="PIRSF001589">
    <property type="entry name" value="Asn_synthetase_glu-h"/>
    <property type="match status" value="1"/>
</dbReference>
<dbReference type="CDD" id="cd01991">
    <property type="entry name" value="Asn_synthase_B_C"/>
    <property type="match status" value="1"/>
</dbReference>
<dbReference type="PROSITE" id="PS51278">
    <property type="entry name" value="GATASE_TYPE_2"/>
    <property type="match status" value="1"/>
</dbReference>
<keyword evidence="9" id="KW-0436">Ligase</keyword>
<evidence type="ECO:0000313" key="9">
    <source>
        <dbReference type="EMBL" id="MBO9200161.1"/>
    </source>
</evidence>
<evidence type="ECO:0000259" key="8">
    <source>
        <dbReference type="PROSITE" id="PS51278"/>
    </source>
</evidence>
<dbReference type="EMBL" id="JAGHKO010000001">
    <property type="protein sequence ID" value="MBO9200161.1"/>
    <property type="molecule type" value="Genomic_DNA"/>
</dbReference>
<dbReference type="PANTHER" id="PTHR43284:SF1">
    <property type="entry name" value="ASPARAGINE SYNTHETASE"/>
    <property type="match status" value="1"/>
</dbReference>
<evidence type="ECO:0000256" key="1">
    <source>
        <dbReference type="ARBA" id="ARBA00005187"/>
    </source>
</evidence>
<accession>A0ABS3YQG7</accession>
<dbReference type="GO" id="GO:0004066">
    <property type="term" value="F:asparagine synthase (glutamine-hydrolyzing) activity"/>
    <property type="evidence" value="ECO:0007669"/>
    <property type="project" value="UniProtKB-EC"/>
</dbReference>
<name>A0ABS3YQG7_9BACT</name>
<protein>
    <recommendedName>
        <fullName evidence="3">asparagine synthase (glutamine-hydrolyzing)</fullName>
        <ecNumber evidence="3">6.3.5.4</ecNumber>
    </recommendedName>
</protein>